<dbReference type="GO" id="GO:0003700">
    <property type="term" value="F:DNA-binding transcription factor activity"/>
    <property type="evidence" value="ECO:0007669"/>
    <property type="project" value="InterPro"/>
</dbReference>
<comment type="caution">
    <text evidence="1">The sequence shown here is derived from an EMBL/GenBank/DDBJ whole genome shotgun (WGS) entry which is preliminary data.</text>
</comment>
<evidence type="ECO:0000313" key="1">
    <source>
        <dbReference type="EMBL" id="MSS62324.1"/>
    </source>
</evidence>
<proteinExistence type="predicted"/>
<dbReference type="InterPro" id="IPR013325">
    <property type="entry name" value="RNA_pol_sigma_r2"/>
</dbReference>
<keyword evidence="2" id="KW-1185">Reference proteome</keyword>
<dbReference type="AlphaFoldDB" id="A0A6L5XUQ0"/>
<gene>
    <name evidence="1" type="ORF">FYJ58_00245</name>
</gene>
<dbReference type="Proteomes" id="UP000482209">
    <property type="component" value="Unassembled WGS sequence"/>
</dbReference>
<dbReference type="EMBL" id="VUMT01000001">
    <property type="protein sequence ID" value="MSS62324.1"/>
    <property type="molecule type" value="Genomic_DNA"/>
</dbReference>
<dbReference type="NCBIfam" id="TIGR02937">
    <property type="entry name" value="sigma70-ECF"/>
    <property type="match status" value="1"/>
</dbReference>
<dbReference type="SUPFAM" id="SSF88946">
    <property type="entry name" value="Sigma2 domain of RNA polymerase sigma factors"/>
    <property type="match status" value="1"/>
</dbReference>
<dbReference type="InterPro" id="IPR014284">
    <property type="entry name" value="RNA_pol_sigma-70_dom"/>
</dbReference>
<name>A0A6L5XUQ0_9FIRM</name>
<reference evidence="1 2" key="1">
    <citation type="submission" date="2019-08" db="EMBL/GenBank/DDBJ databases">
        <title>In-depth cultivation of the pig gut microbiome towards novel bacterial diversity and tailored functional studies.</title>
        <authorList>
            <person name="Wylensek D."/>
            <person name="Hitch T.C.A."/>
            <person name="Clavel T."/>
        </authorList>
    </citation>
    <scope>NUCLEOTIDE SEQUENCE [LARGE SCALE GENOMIC DNA]</scope>
    <source>
        <strain evidence="1 2">WCA-693-APC-MOT-I</strain>
    </source>
</reference>
<organism evidence="1 2">
    <name type="scientific">Velocimicrobium porci</name>
    <dbReference type="NCBI Taxonomy" id="2606634"/>
    <lineage>
        <taxon>Bacteria</taxon>
        <taxon>Bacillati</taxon>
        <taxon>Bacillota</taxon>
        <taxon>Clostridia</taxon>
        <taxon>Lachnospirales</taxon>
        <taxon>Lachnospiraceae</taxon>
        <taxon>Velocimicrobium</taxon>
    </lineage>
</organism>
<sequence>MQNSEGVLAVESNFILTLYEKYYNYLYHIVKNELYIRDNGEIESCVHQVFLIAIEKEEGLKQRENPKLWLAQTARYICYNYNRGLHLQLRQNSEDLESLLYAVDSTDIEAEVIENIRLKQYITLLKEQLTEDECRMIQLKYKYRLSMEEMGELFCVNSVCMNARTQRLKGKVKKILNNSSET</sequence>
<accession>A0A6L5XUQ0</accession>
<dbReference type="Gene3D" id="1.10.1740.10">
    <property type="match status" value="1"/>
</dbReference>
<evidence type="ECO:0000313" key="2">
    <source>
        <dbReference type="Proteomes" id="UP000482209"/>
    </source>
</evidence>
<dbReference type="GO" id="GO:0006352">
    <property type="term" value="P:DNA-templated transcription initiation"/>
    <property type="evidence" value="ECO:0007669"/>
    <property type="project" value="InterPro"/>
</dbReference>
<protein>
    <submittedName>
        <fullName evidence="1">Sigma-70 family RNA polymerase sigma factor</fullName>
    </submittedName>
</protein>